<feature type="transmembrane region" description="Helical" evidence="1">
    <location>
        <begin position="166"/>
        <end position="183"/>
    </location>
</feature>
<dbReference type="Proteomes" id="UP000198327">
    <property type="component" value="Unassembled WGS sequence"/>
</dbReference>
<proteinExistence type="predicted"/>
<name>A0A239MGG7_9NOCA</name>
<evidence type="ECO:0000256" key="1">
    <source>
        <dbReference type="SAM" id="Phobius"/>
    </source>
</evidence>
<evidence type="ECO:0000313" key="3">
    <source>
        <dbReference type="Proteomes" id="UP000198327"/>
    </source>
</evidence>
<accession>A0A239MGG7</accession>
<protein>
    <recommendedName>
        <fullName evidence="4">Intracellular septation protein A</fullName>
    </recommendedName>
</protein>
<keyword evidence="3" id="KW-1185">Reference proteome</keyword>
<keyword evidence="1" id="KW-1133">Transmembrane helix</keyword>
<sequence length="200" mass="20630">MNGKMMLLGLAPWVLFSILTERIGAGVVGVAALLAAAGSLLLAAVGARGKGGFKIIDVAGVATFGIIFVVSLVGGQSVDDALADFGRGGATLVLAAVMAISVVTVPFTEQYARDVVDQQYWGSPIFRAKNKSLSAMWAGVVFAMAVCHIIAGVLTSAAEVSGSHPGNLLLNWIIPIALIIWAVKRTQAVAGDRPSQENAQ</sequence>
<gene>
    <name evidence="2" type="ORF">SAMN05421642_117116</name>
</gene>
<reference evidence="3" key="1">
    <citation type="submission" date="2017-06" db="EMBL/GenBank/DDBJ databases">
        <authorList>
            <person name="Varghese N."/>
            <person name="Submissions S."/>
        </authorList>
    </citation>
    <scope>NUCLEOTIDE SEQUENCE [LARGE SCALE GENOMIC DNA]</scope>
    <source>
        <strain evidence="3">JCM 23211</strain>
    </source>
</reference>
<feature type="transmembrane region" description="Helical" evidence="1">
    <location>
        <begin position="30"/>
        <end position="47"/>
    </location>
</feature>
<feature type="transmembrane region" description="Helical" evidence="1">
    <location>
        <begin position="59"/>
        <end position="78"/>
    </location>
</feature>
<feature type="transmembrane region" description="Helical" evidence="1">
    <location>
        <begin position="133"/>
        <end position="154"/>
    </location>
</feature>
<evidence type="ECO:0008006" key="4">
    <source>
        <dbReference type="Google" id="ProtNLM"/>
    </source>
</evidence>
<dbReference type="RefSeq" id="WP_089250927.1">
    <property type="nucleotide sequence ID" value="NZ_FZOW01000017.1"/>
</dbReference>
<dbReference type="OrthoDB" id="3870305at2"/>
<dbReference type="AlphaFoldDB" id="A0A239MGG7"/>
<dbReference type="EMBL" id="FZOW01000017">
    <property type="protein sequence ID" value="SNT41048.1"/>
    <property type="molecule type" value="Genomic_DNA"/>
</dbReference>
<keyword evidence="1" id="KW-0472">Membrane</keyword>
<keyword evidence="1" id="KW-0812">Transmembrane</keyword>
<evidence type="ECO:0000313" key="2">
    <source>
        <dbReference type="EMBL" id="SNT41048.1"/>
    </source>
</evidence>
<organism evidence="2 3">
    <name type="scientific">Rhodococcoides kyotonense</name>
    <dbReference type="NCBI Taxonomy" id="398843"/>
    <lineage>
        <taxon>Bacteria</taxon>
        <taxon>Bacillati</taxon>
        <taxon>Actinomycetota</taxon>
        <taxon>Actinomycetes</taxon>
        <taxon>Mycobacteriales</taxon>
        <taxon>Nocardiaceae</taxon>
        <taxon>Rhodococcoides</taxon>
    </lineage>
</organism>
<feature type="transmembrane region" description="Helical" evidence="1">
    <location>
        <begin position="90"/>
        <end position="112"/>
    </location>
</feature>